<comment type="caution">
    <text evidence="1">The sequence shown here is derived from an EMBL/GenBank/DDBJ whole genome shotgun (WGS) entry which is preliminary data.</text>
</comment>
<dbReference type="EMBL" id="CM056779">
    <property type="protein sequence ID" value="KAJ8719698.1"/>
    <property type="molecule type" value="Genomic_DNA"/>
</dbReference>
<dbReference type="Proteomes" id="UP001231649">
    <property type="component" value="Chromosome 3"/>
</dbReference>
<reference evidence="1" key="1">
    <citation type="submission" date="2023-03" db="EMBL/GenBank/DDBJ databases">
        <title>Chromosome-level genomes of two armyworms, Mythimna separata and Mythimna loreyi, provide insights into the biosynthesis and reception of sex pheromones.</title>
        <authorList>
            <person name="Zhao H."/>
        </authorList>
    </citation>
    <scope>NUCLEOTIDE SEQUENCE</scope>
    <source>
        <strain evidence="1">BeijingLab</strain>
    </source>
</reference>
<accession>A0ACC2QNA1</accession>
<name>A0ACC2QNA1_9NEOP</name>
<protein>
    <submittedName>
        <fullName evidence="1">Uncharacterized protein</fullName>
    </submittedName>
</protein>
<keyword evidence="2" id="KW-1185">Reference proteome</keyword>
<sequence>MGPIGHSPKKTAPGNETEGATSTSKPRAFRQTGSSPDLSTVGHEGNITTRLKRKRDDCDCMSRFNEIRSLLSASTAQTDSKFAALQAALSEISAQNTEIQKSIAFMSTEYDDMKLKFAKLEAERESDRRYINELEERVDRMERQLYATKIEIRNVPQKQEENKEDLRAIVIETAKVLGHSLKNDELNDVYRTKSNKNDSSPITADFVSAITKDIIIKKTRKFNNAHKQNKLSTSHLKIDGPSKPIYISEKLAPKEQRIYYLARHFADNHHFKYCWTSYGKVLLRKADGERHVIIKNEADLDSLHRKD</sequence>
<evidence type="ECO:0000313" key="1">
    <source>
        <dbReference type="EMBL" id="KAJ8719698.1"/>
    </source>
</evidence>
<organism evidence="1 2">
    <name type="scientific">Mythimna loreyi</name>
    <dbReference type="NCBI Taxonomy" id="667449"/>
    <lineage>
        <taxon>Eukaryota</taxon>
        <taxon>Metazoa</taxon>
        <taxon>Ecdysozoa</taxon>
        <taxon>Arthropoda</taxon>
        <taxon>Hexapoda</taxon>
        <taxon>Insecta</taxon>
        <taxon>Pterygota</taxon>
        <taxon>Neoptera</taxon>
        <taxon>Endopterygota</taxon>
        <taxon>Lepidoptera</taxon>
        <taxon>Glossata</taxon>
        <taxon>Ditrysia</taxon>
        <taxon>Noctuoidea</taxon>
        <taxon>Noctuidae</taxon>
        <taxon>Noctuinae</taxon>
        <taxon>Hadenini</taxon>
        <taxon>Mythimna</taxon>
    </lineage>
</organism>
<proteinExistence type="predicted"/>
<gene>
    <name evidence="1" type="ORF">PYW08_011873</name>
</gene>
<evidence type="ECO:0000313" key="2">
    <source>
        <dbReference type="Proteomes" id="UP001231649"/>
    </source>
</evidence>